<reference evidence="1 2" key="1">
    <citation type="submission" date="2015-12" db="EMBL/GenBank/DDBJ databases">
        <title>Draft genome sequence of Moniliophthora roreri, the causal agent of frosty pod rot of cacao.</title>
        <authorList>
            <person name="Aime M.C."/>
            <person name="Diaz-Valderrama J.R."/>
            <person name="Kijpornyongpan T."/>
            <person name="Phillips-Mora W."/>
        </authorList>
    </citation>
    <scope>NUCLEOTIDE SEQUENCE [LARGE SCALE GENOMIC DNA]</scope>
    <source>
        <strain evidence="1 2">MCA 2952</strain>
    </source>
</reference>
<dbReference type="AlphaFoldDB" id="A0A0W0EWR4"/>
<proteinExistence type="predicted"/>
<dbReference type="Proteomes" id="UP000054988">
    <property type="component" value="Unassembled WGS sequence"/>
</dbReference>
<name>A0A0W0EWR4_MONRR</name>
<gene>
    <name evidence="1" type="ORF">WG66_18922</name>
</gene>
<sequence length="156" mass="17137">MPIKHRLYQRGESQREAAYNVTGNARSPIKGNRATKLCTLPAVADDFVNAPSREAKKLPQITERATELKKGYSRRAPQQTHTCYDICQPAAFTLLPTSRVITTPGAAEDISQLQVYLQSTKGEEAGNALNLCYTGSSSYYPRRHLNGARRAGASLP</sequence>
<comment type="caution">
    <text evidence="1">The sequence shown here is derived from an EMBL/GenBank/DDBJ whole genome shotgun (WGS) entry which is preliminary data.</text>
</comment>
<evidence type="ECO:0000313" key="2">
    <source>
        <dbReference type="Proteomes" id="UP000054988"/>
    </source>
</evidence>
<organism evidence="1 2">
    <name type="scientific">Moniliophthora roreri</name>
    <name type="common">Frosty pod rot fungus</name>
    <name type="synonym">Monilia roreri</name>
    <dbReference type="NCBI Taxonomy" id="221103"/>
    <lineage>
        <taxon>Eukaryota</taxon>
        <taxon>Fungi</taxon>
        <taxon>Dikarya</taxon>
        <taxon>Basidiomycota</taxon>
        <taxon>Agaricomycotina</taxon>
        <taxon>Agaricomycetes</taxon>
        <taxon>Agaricomycetidae</taxon>
        <taxon>Agaricales</taxon>
        <taxon>Marasmiineae</taxon>
        <taxon>Marasmiaceae</taxon>
        <taxon>Moniliophthora</taxon>
    </lineage>
</organism>
<dbReference type="EMBL" id="LATX01002471">
    <property type="protein sequence ID" value="KTB28521.1"/>
    <property type="molecule type" value="Genomic_DNA"/>
</dbReference>
<accession>A0A0W0EWR4</accession>
<protein>
    <submittedName>
        <fullName evidence="1">Uncharacterized protein</fullName>
    </submittedName>
</protein>
<evidence type="ECO:0000313" key="1">
    <source>
        <dbReference type="EMBL" id="KTB28521.1"/>
    </source>
</evidence>